<dbReference type="RefSeq" id="WP_343961493.1">
    <property type="nucleotide sequence ID" value="NZ_BAAAJF010000028.1"/>
</dbReference>
<dbReference type="EMBL" id="JAKXMK010000030">
    <property type="protein sequence ID" value="MCH6170066.1"/>
    <property type="molecule type" value="Genomic_DNA"/>
</dbReference>
<dbReference type="Gene3D" id="3.40.50.1000">
    <property type="entry name" value="HAD superfamily/HAD-like"/>
    <property type="match status" value="1"/>
</dbReference>
<name>A0ABS9TNI2_9PSEU</name>
<dbReference type="SUPFAM" id="SSF56784">
    <property type="entry name" value="HAD-like"/>
    <property type="match status" value="1"/>
</dbReference>
<evidence type="ECO:0000313" key="2">
    <source>
        <dbReference type="EMBL" id="MCH6170066.1"/>
    </source>
</evidence>
<dbReference type="InterPro" id="IPR023214">
    <property type="entry name" value="HAD_sf"/>
</dbReference>
<keyword evidence="1" id="KW-0378">Hydrolase</keyword>
<evidence type="ECO:0000313" key="3">
    <source>
        <dbReference type="Proteomes" id="UP001299970"/>
    </source>
</evidence>
<gene>
    <name evidence="2" type="ORF">MMF94_30575</name>
</gene>
<dbReference type="InterPro" id="IPR051540">
    <property type="entry name" value="S-2-haloacid_dehalogenase"/>
</dbReference>
<evidence type="ECO:0000256" key="1">
    <source>
        <dbReference type="ARBA" id="ARBA00022801"/>
    </source>
</evidence>
<organism evidence="2 3">
    <name type="scientific">Pseudonocardia alaniniphila</name>
    <dbReference type="NCBI Taxonomy" id="75291"/>
    <lineage>
        <taxon>Bacteria</taxon>
        <taxon>Bacillati</taxon>
        <taxon>Actinomycetota</taxon>
        <taxon>Actinomycetes</taxon>
        <taxon>Pseudonocardiales</taxon>
        <taxon>Pseudonocardiaceae</taxon>
        <taxon>Pseudonocardia</taxon>
    </lineage>
</organism>
<keyword evidence="3" id="KW-1185">Reference proteome</keyword>
<dbReference type="InterPro" id="IPR036412">
    <property type="entry name" value="HAD-like_sf"/>
</dbReference>
<reference evidence="2 3" key="1">
    <citation type="submission" date="2022-03" db="EMBL/GenBank/DDBJ databases">
        <title>Pseudonocardia alaer sp. nov., a novel actinomycete isolated from reed forest soil.</title>
        <authorList>
            <person name="Wang L."/>
        </authorList>
    </citation>
    <scope>NUCLEOTIDE SEQUENCE [LARGE SCALE GENOMIC DNA]</scope>
    <source>
        <strain evidence="2 3">Y-16303</strain>
    </source>
</reference>
<dbReference type="Gene3D" id="1.10.150.750">
    <property type="match status" value="1"/>
</dbReference>
<dbReference type="PANTHER" id="PTHR43316:SF3">
    <property type="entry name" value="HALOACID DEHALOGENASE, TYPE II (AFU_ORTHOLOGUE AFUA_2G07750)-RELATED"/>
    <property type="match status" value="1"/>
</dbReference>
<dbReference type="PANTHER" id="PTHR43316">
    <property type="entry name" value="HYDROLASE, HALOACID DELAHOGENASE-RELATED"/>
    <property type="match status" value="1"/>
</dbReference>
<protein>
    <submittedName>
        <fullName evidence="2">Haloacid dehalogenase</fullName>
    </submittedName>
</protein>
<accession>A0ABS9TNI2</accession>
<comment type="caution">
    <text evidence="2">The sequence shown here is derived from an EMBL/GenBank/DDBJ whole genome shotgun (WGS) entry which is preliminary data.</text>
</comment>
<proteinExistence type="predicted"/>
<dbReference type="Proteomes" id="UP001299970">
    <property type="component" value="Unassembled WGS sequence"/>
</dbReference>
<sequence>MGAPDAPTLPLVTLDLFSALIDSRTGGSTFLCELARERSWSVDGATVYAAWDSTNKELQRQCVSWTPFRELCRQALAVTYRDLRLAGDPAQDTEALLSGVADWPLWPDVSDGLRILAGQGRVGVLSNVDDDIFARTRVAPLVDAGTVFTSEKLRSYKPSPAIYHEASRRAGPGYVHVATSARDVRGALGAGISTIRLRRPGHTIDPGGPTPTFVAATLSEAATLLPRLR</sequence>